<evidence type="ECO:0000256" key="4">
    <source>
        <dbReference type="ARBA" id="ARBA00022692"/>
    </source>
</evidence>
<sequence length="255" mass="28086">MAASWLVLATLMCLSSRSKLPGFKARMNLGQGLFIIALMIAPVMDWISPNRKPEIAYVVLGLALVICGVADGLDDGQLGWRDGDLLSRDFGLHTEDCNEGSTSPHSKGSGYEHPNLFHDQHLNYNPLHSLLQPLGKAADNSISPTKENFFNRAPRSNCANQAAKNVEGSEKNPMAFIYDAYYLHRDPINFPWILERKRKINAALGTTNGYLTSVLMILAPKLVPVEESETVGIVMSLFLMTGLAMGSLLGWLWNI</sequence>
<feature type="signal peptide" evidence="8">
    <location>
        <begin position="1"/>
        <end position="18"/>
    </location>
</feature>
<comment type="caution">
    <text evidence="9">The sequence shown here is derived from an EMBL/GenBank/DDBJ whole genome shotgun (WGS) entry which is preliminary data.</text>
</comment>
<dbReference type="PANTHER" id="PTHR10332">
    <property type="entry name" value="EQUILIBRATIVE NUCLEOSIDE TRANSPORTER"/>
    <property type="match status" value="1"/>
</dbReference>
<accession>A0AA88QR40</accession>
<organism evidence="9 10">
    <name type="scientific">Escallonia rubra</name>
    <dbReference type="NCBI Taxonomy" id="112253"/>
    <lineage>
        <taxon>Eukaryota</taxon>
        <taxon>Viridiplantae</taxon>
        <taxon>Streptophyta</taxon>
        <taxon>Embryophyta</taxon>
        <taxon>Tracheophyta</taxon>
        <taxon>Spermatophyta</taxon>
        <taxon>Magnoliopsida</taxon>
        <taxon>eudicotyledons</taxon>
        <taxon>Gunneridae</taxon>
        <taxon>Pentapetalae</taxon>
        <taxon>asterids</taxon>
        <taxon>campanulids</taxon>
        <taxon>Escalloniales</taxon>
        <taxon>Escalloniaceae</taxon>
        <taxon>Escallonia</taxon>
    </lineage>
</organism>
<dbReference type="PANTHER" id="PTHR10332:SF10">
    <property type="entry name" value="EQUILIBRATIVE NUCLEOSIDE TRANSPORTER 4"/>
    <property type="match status" value="1"/>
</dbReference>
<keyword evidence="5 7" id="KW-1133">Transmembrane helix</keyword>
<keyword evidence="8" id="KW-0732">Signal</keyword>
<feature type="transmembrane region" description="Helical" evidence="7">
    <location>
        <begin position="28"/>
        <end position="47"/>
    </location>
</feature>
<reference evidence="9" key="1">
    <citation type="submission" date="2022-12" db="EMBL/GenBank/DDBJ databases">
        <title>Draft genome assemblies for two species of Escallonia (Escalloniales).</title>
        <authorList>
            <person name="Chanderbali A."/>
            <person name="Dervinis C."/>
            <person name="Anghel I."/>
            <person name="Soltis D."/>
            <person name="Soltis P."/>
            <person name="Zapata F."/>
        </authorList>
    </citation>
    <scope>NUCLEOTIDE SEQUENCE</scope>
    <source>
        <strain evidence="9">UCBG92.1500</strain>
        <tissue evidence="9">Leaf</tissue>
    </source>
</reference>
<dbReference type="AlphaFoldDB" id="A0AA88QR40"/>
<keyword evidence="10" id="KW-1185">Reference proteome</keyword>
<dbReference type="GO" id="GO:0005337">
    <property type="term" value="F:nucleoside transmembrane transporter activity"/>
    <property type="evidence" value="ECO:0007669"/>
    <property type="project" value="InterPro"/>
</dbReference>
<evidence type="ECO:0000256" key="8">
    <source>
        <dbReference type="SAM" id="SignalP"/>
    </source>
</evidence>
<name>A0AA88QR40_9ASTE</name>
<protein>
    <submittedName>
        <fullName evidence="9">Uncharacterized protein</fullName>
    </submittedName>
</protein>
<dbReference type="Proteomes" id="UP001187471">
    <property type="component" value="Unassembled WGS sequence"/>
</dbReference>
<feature type="transmembrane region" description="Helical" evidence="7">
    <location>
        <begin position="231"/>
        <end position="253"/>
    </location>
</feature>
<keyword evidence="3" id="KW-0813">Transport</keyword>
<evidence type="ECO:0000256" key="7">
    <source>
        <dbReference type="SAM" id="Phobius"/>
    </source>
</evidence>
<proteinExistence type="inferred from homology"/>
<keyword evidence="6 7" id="KW-0472">Membrane</keyword>
<gene>
    <name evidence="9" type="ORF">RJ640_021263</name>
</gene>
<evidence type="ECO:0000256" key="5">
    <source>
        <dbReference type="ARBA" id="ARBA00022989"/>
    </source>
</evidence>
<evidence type="ECO:0000256" key="2">
    <source>
        <dbReference type="ARBA" id="ARBA00007965"/>
    </source>
</evidence>
<dbReference type="InterPro" id="IPR002259">
    <property type="entry name" value="Eqnu_transpt"/>
</dbReference>
<evidence type="ECO:0000256" key="6">
    <source>
        <dbReference type="ARBA" id="ARBA00023136"/>
    </source>
</evidence>
<feature type="chain" id="PRO_5041673180" evidence="8">
    <location>
        <begin position="19"/>
        <end position="255"/>
    </location>
</feature>
<evidence type="ECO:0000256" key="3">
    <source>
        <dbReference type="ARBA" id="ARBA00022448"/>
    </source>
</evidence>
<dbReference type="Pfam" id="PF01733">
    <property type="entry name" value="Nucleoside_tran"/>
    <property type="match status" value="1"/>
</dbReference>
<keyword evidence="4 7" id="KW-0812">Transmembrane</keyword>
<dbReference type="GO" id="GO:0005886">
    <property type="term" value="C:plasma membrane"/>
    <property type="evidence" value="ECO:0007669"/>
    <property type="project" value="TreeGrafter"/>
</dbReference>
<dbReference type="EMBL" id="JAVXUO010002322">
    <property type="protein sequence ID" value="KAK2974407.1"/>
    <property type="molecule type" value="Genomic_DNA"/>
</dbReference>
<evidence type="ECO:0000313" key="9">
    <source>
        <dbReference type="EMBL" id="KAK2974407.1"/>
    </source>
</evidence>
<comment type="subcellular location">
    <subcellularLocation>
        <location evidence="1">Membrane</location>
        <topology evidence="1">Multi-pass membrane protein</topology>
    </subcellularLocation>
</comment>
<evidence type="ECO:0000256" key="1">
    <source>
        <dbReference type="ARBA" id="ARBA00004141"/>
    </source>
</evidence>
<comment type="similarity">
    <text evidence="2">Belongs to the SLC29A/ENT transporter (TC 2.A.57) family.</text>
</comment>
<evidence type="ECO:0000313" key="10">
    <source>
        <dbReference type="Proteomes" id="UP001187471"/>
    </source>
</evidence>